<feature type="region of interest" description="Disordered" evidence="1">
    <location>
        <begin position="62"/>
        <end position="107"/>
    </location>
</feature>
<dbReference type="HOGENOM" id="CLU_1928254_0_0_1"/>
<proteinExistence type="predicted"/>
<gene>
    <name evidence="2" type="ORF">PAAG_08085</name>
</gene>
<dbReference type="eggNOG" id="ENOG502RM73">
    <property type="taxonomic scope" value="Eukaryota"/>
</dbReference>
<dbReference type="VEuPathDB" id="FungiDB:PAAG_08085"/>
<dbReference type="OMA" id="NVIDYRR"/>
<accession>C1HBE4</accession>
<evidence type="ECO:0000313" key="2">
    <source>
        <dbReference type="EMBL" id="EEH37667.1"/>
    </source>
</evidence>
<keyword evidence="3" id="KW-1185">Reference proteome</keyword>
<reference evidence="2 3" key="1">
    <citation type="journal article" date="2011" name="PLoS Genet.">
        <title>Comparative genomic analysis of human fungal pathogens causing paracoccidioidomycosis.</title>
        <authorList>
            <person name="Desjardins C.A."/>
            <person name="Champion M.D."/>
            <person name="Holder J.W."/>
            <person name="Muszewska A."/>
            <person name="Goldberg J."/>
            <person name="Bailao A.M."/>
            <person name="Brigido M.M."/>
            <person name="Ferreira M.E."/>
            <person name="Garcia A.M."/>
            <person name="Grynberg M."/>
            <person name="Gujja S."/>
            <person name="Heiman D.I."/>
            <person name="Henn M.R."/>
            <person name="Kodira C.D."/>
            <person name="Leon-Narvaez H."/>
            <person name="Longo L.V."/>
            <person name="Ma L.J."/>
            <person name="Malavazi I."/>
            <person name="Matsuo A.L."/>
            <person name="Morais F.V."/>
            <person name="Pereira M."/>
            <person name="Rodriguez-Brito S."/>
            <person name="Sakthikumar S."/>
            <person name="Salem-Izacc S.M."/>
            <person name="Sykes S.M."/>
            <person name="Teixeira M.M."/>
            <person name="Vallejo M.C."/>
            <person name="Walter M.E."/>
            <person name="Yandava C."/>
            <person name="Young S."/>
            <person name="Zeng Q."/>
            <person name="Zucker J."/>
            <person name="Felipe M.S."/>
            <person name="Goldman G.H."/>
            <person name="Haas B.J."/>
            <person name="McEwen J.G."/>
            <person name="Nino-Vega G."/>
            <person name="Puccia R."/>
            <person name="San-Blas G."/>
            <person name="Soares C.M."/>
            <person name="Birren B.W."/>
            <person name="Cuomo C.A."/>
        </authorList>
    </citation>
    <scope>NUCLEOTIDE SEQUENCE [LARGE SCALE GENOMIC DNA]</scope>
    <source>
        <strain evidence="3">ATCC MYA-826 / Pb01</strain>
    </source>
</reference>
<evidence type="ECO:0000256" key="1">
    <source>
        <dbReference type="SAM" id="MobiDB-lite"/>
    </source>
</evidence>
<dbReference type="EMBL" id="KN294020">
    <property type="protein sequence ID" value="EEH37667.1"/>
    <property type="molecule type" value="Genomic_DNA"/>
</dbReference>
<dbReference type="GeneID" id="9093254"/>
<name>C1HBE4_PARBA</name>
<dbReference type="KEGG" id="pbl:PAAG_08085"/>
<dbReference type="Proteomes" id="UP000002059">
    <property type="component" value="Partially assembled WGS sequence"/>
</dbReference>
<organism evidence="2 3">
    <name type="scientific">Paracoccidioides lutzii (strain ATCC MYA-826 / Pb01)</name>
    <name type="common">Paracoccidioides brasiliensis</name>
    <dbReference type="NCBI Taxonomy" id="502779"/>
    <lineage>
        <taxon>Eukaryota</taxon>
        <taxon>Fungi</taxon>
        <taxon>Dikarya</taxon>
        <taxon>Ascomycota</taxon>
        <taxon>Pezizomycotina</taxon>
        <taxon>Eurotiomycetes</taxon>
        <taxon>Eurotiomycetidae</taxon>
        <taxon>Onygenales</taxon>
        <taxon>Ajellomycetaceae</taxon>
        <taxon>Paracoccidioides</taxon>
    </lineage>
</organism>
<dbReference type="OrthoDB" id="3660917at2759"/>
<protein>
    <submittedName>
        <fullName evidence="2">Uncharacterized protein</fullName>
    </submittedName>
</protein>
<dbReference type="AlphaFoldDB" id="C1HBE4"/>
<sequence>MKSDVDGFYHVGSDGILRSFDRNGMVIDFNRLNEKQLLAVGKELPQQSNYLKELSANANSTQVDEDAIWSPTPSIPPPSLNKTKRGLVKRREGPPPTPGPDRCNQFGCSISGRDLGVETTESSVGRNVT</sequence>
<evidence type="ECO:0000313" key="3">
    <source>
        <dbReference type="Proteomes" id="UP000002059"/>
    </source>
</evidence>
<dbReference type="RefSeq" id="XP_002790018.1">
    <property type="nucleotide sequence ID" value="XM_002789972.1"/>
</dbReference>